<dbReference type="Proteomes" id="UP000324222">
    <property type="component" value="Unassembled WGS sequence"/>
</dbReference>
<feature type="region of interest" description="Disordered" evidence="1">
    <location>
        <begin position="1"/>
        <end position="60"/>
    </location>
</feature>
<evidence type="ECO:0000313" key="2">
    <source>
        <dbReference type="EMBL" id="MPC60631.1"/>
    </source>
</evidence>
<sequence length="79" mass="8696">MKHTFRRRQLSRTGPLLDPHLKPPPPAHLPRSAMLGGETRTNDHHGSFTLSSTTQHGTSTQILTNGVRTLMRSALSLTS</sequence>
<dbReference type="EMBL" id="VSRR010017738">
    <property type="protein sequence ID" value="MPC60631.1"/>
    <property type="molecule type" value="Genomic_DNA"/>
</dbReference>
<dbReference type="AlphaFoldDB" id="A0A5B7GKJ3"/>
<reference evidence="2 3" key="1">
    <citation type="submission" date="2019-05" db="EMBL/GenBank/DDBJ databases">
        <title>Another draft genome of Portunus trituberculatus and its Hox gene families provides insights of decapod evolution.</title>
        <authorList>
            <person name="Jeong J.-H."/>
            <person name="Song I."/>
            <person name="Kim S."/>
            <person name="Choi T."/>
            <person name="Kim D."/>
            <person name="Ryu S."/>
            <person name="Kim W."/>
        </authorList>
    </citation>
    <scope>NUCLEOTIDE SEQUENCE [LARGE SCALE GENOMIC DNA]</scope>
    <source>
        <tissue evidence="2">Muscle</tissue>
    </source>
</reference>
<organism evidence="2 3">
    <name type="scientific">Portunus trituberculatus</name>
    <name type="common">Swimming crab</name>
    <name type="synonym">Neptunus trituberculatus</name>
    <dbReference type="NCBI Taxonomy" id="210409"/>
    <lineage>
        <taxon>Eukaryota</taxon>
        <taxon>Metazoa</taxon>
        <taxon>Ecdysozoa</taxon>
        <taxon>Arthropoda</taxon>
        <taxon>Crustacea</taxon>
        <taxon>Multicrustacea</taxon>
        <taxon>Malacostraca</taxon>
        <taxon>Eumalacostraca</taxon>
        <taxon>Eucarida</taxon>
        <taxon>Decapoda</taxon>
        <taxon>Pleocyemata</taxon>
        <taxon>Brachyura</taxon>
        <taxon>Eubrachyura</taxon>
        <taxon>Portunoidea</taxon>
        <taxon>Portunidae</taxon>
        <taxon>Portuninae</taxon>
        <taxon>Portunus</taxon>
    </lineage>
</organism>
<keyword evidence="3" id="KW-1185">Reference proteome</keyword>
<proteinExistence type="predicted"/>
<accession>A0A5B7GKJ3</accession>
<gene>
    <name evidence="2" type="ORF">E2C01_054684</name>
</gene>
<comment type="caution">
    <text evidence="2">The sequence shown here is derived from an EMBL/GenBank/DDBJ whole genome shotgun (WGS) entry which is preliminary data.</text>
</comment>
<protein>
    <submittedName>
        <fullName evidence="2">Uncharacterized protein</fullName>
    </submittedName>
</protein>
<evidence type="ECO:0000313" key="3">
    <source>
        <dbReference type="Proteomes" id="UP000324222"/>
    </source>
</evidence>
<name>A0A5B7GKJ3_PORTR</name>
<feature type="compositionally biased region" description="Polar residues" evidence="1">
    <location>
        <begin position="48"/>
        <end position="60"/>
    </location>
</feature>
<feature type="compositionally biased region" description="Basic residues" evidence="1">
    <location>
        <begin position="1"/>
        <end position="10"/>
    </location>
</feature>
<evidence type="ECO:0000256" key="1">
    <source>
        <dbReference type="SAM" id="MobiDB-lite"/>
    </source>
</evidence>